<dbReference type="EMBL" id="JAIZAY010000001">
    <property type="protein sequence ID" value="KAJ8050642.1"/>
    <property type="molecule type" value="Genomic_DNA"/>
</dbReference>
<sequence>MSNNQVYSQYKSRPTLKCLVGITAGGTISFVSKPVGGSTSDKKNCKNDCIVEKSNAVDAWQIVVSTYKSCFFISKSSL</sequence>
<evidence type="ECO:0000313" key="4">
    <source>
        <dbReference type="EMBL" id="KAJ8050642.1"/>
    </source>
</evidence>
<evidence type="ECO:0000259" key="3">
    <source>
        <dbReference type="Pfam" id="PF13359"/>
    </source>
</evidence>
<dbReference type="Proteomes" id="UP001152320">
    <property type="component" value="Chromosome 1"/>
</dbReference>
<dbReference type="Pfam" id="PF13359">
    <property type="entry name" value="DDE_Tnp_4"/>
    <property type="match status" value="1"/>
</dbReference>
<dbReference type="PANTHER" id="PTHR23080:SF63">
    <property type="entry name" value="TICK TRANSPOSON"/>
    <property type="match status" value="1"/>
</dbReference>
<gene>
    <name evidence="4" type="ORF">HOLleu_03926</name>
</gene>
<dbReference type="InterPro" id="IPR027806">
    <property type="entry name" value="HARBI1_dom"/>
</dbReference>
<accession>A0A9Q1CRD5</accession>
<dbReference type="AlphaFoldDB" id="A0A9Q1CRD5"/>
<evidence type="ECO:0000256" key="1">
    <source>
        <dbReference type="ARBA" id="ARBA00001968"/>
    </source>
</evidence>
<dbReference type="GO" id="GO:0046872">
    <property type="term" value="F:metal ion binding"/>
    <property type="evidence" value="ECO:0007669"/>
    <property type="project" value="UniProtKB-KW"/>
</dbReference>
<evidence type="ECO:0000313" key="5">
    <source>
        <dbReference type="Proteomes" id="UP001152320"/>
    </source>
</evidence>
<proteinExistence type="predicted"/>
<dbReference type="OrthoDB" id="6504129at2759"/>
<reference evidence="4" key="1">
    <citation type="submission" date="2021-10" db="EMBL/GenBank/DDBJ databases">
        <title>Tropical sea cucumber genome reveals ecological adaptation and Cuvierian tubules defense mechanism.</title>
        <authorList>
            <person name="Chen T."/>
        </authorList>
    </citation>
    <scope>NUCLEOTIDE SEQUENCE</scope>
    <source>
        <strain evidence="4">Nanhai2018</strain>
        <tissue evidence="4">Muscle</tissue>
    </source>
</reference>
<keyword evidence="2" id="KW-0479">Metal-binding</keyword>
<organism evidence="4 5">
    <name type="scientific">Holothuria leucospilota</name>
    <name type="common">Black long sea cucumber</name>
    <name type="synonym">Mertensiothuria leucospilota</name>
    <dbReference type="NCBI Taxonomy" id="206669"/>
    <lineage>
        <taxon>Eukaryota</taxon>
        <taxon>Metazoa</taxon>
        <taxon>Echinodermata</taxon>
        <taxon>Eleutherozoa</taxon>
        <taxon>Echinozoa</taxon>
        <taxon>Holothuroidea</taxon>
        <taxon>Aspidochirotacea</taxon>
        <taxon>Aspidochirotida</taxon>
        <taxon>Holothuriidae</taxon>
        <taxon>Holothuria</taxon>
    </lineage>
</organism>
<keyword evidence="5" id="KW-1185">Reference proteome</keyword>
<protein>
    <recommendedName>
        <fullName evidence="3">DDE Tnp4 domain-containing protein</fullName>
    </recommendedName>
</protein>
<comment type="caution">
    <text evidence="4">The sequence shown here is derived from an EMBL/GenBank/DDBJ whole genome shotgun (WGS) entry which is preliminary data.</text>
</comment>
<comment type="cofactor">
    <cofactor evidence="1">
        <name>a divalent metal cation</name>
        <dbReference type="ChEBI" id="CHEBI:60240"/>
    </cofactor>
</comment>
<name>A0A9Q1CRD5_HOLLE</name>
<dbReference type="PANTHER" id="PTHR23080">
    <property type="entry name" value="THAP DOMAIN PROTEIN"/>
    <property type="match status" value="1"/>
</dbReference>
<evidence type="ECO:0000256" key="2">
    <source>
        <dbReference type="ARBA" id="ARBA00022723"/>
    </source>
</evidence>
<feature type="domain" description="DDE Tnp4" evidence="3">
    <location>
        <begin position="3"/>
        <end position="55"/>
    </location>
</feature>